<dbReference type="EMBL" id="WQKZ01000003">
    <property type="protein sequence ID" value="MVN77005.1"/>
    <property type="molecule type" value="Genomic_DNA"/>
</dbReference>
<accession>A0A7K1TF38</accession>
<name>A0A7K1TF38_9BACT</name>
<evidence type="ECO:0000313" key="2">
    <source>
        <dbReference type="EMBL" id="MVN77005.1"/>
    </source>
</evidence>
<dbReference type="AlphaFoldDB" id="A0A7K1TF38"/>
<protein>
    <submittedName>
        <fullName evidence="2">Uncharacterized protein</fullName>
    </submittedName>
</protein>
<sequence length="150" mass="15601">MRVGTSAALKHKATPAQIEAAKAANAKTAADQQAAVLAAAAPAGPNELVMHRTPADKLPKQAAEQITSLETQLERCHAAMLASPTGSVCSPEQRTAIQEAAVNVARARPGWNLQPYQQEMAFYLAEDARRQQPAAPAAPTAPATPATSAN</sequence>
<proteinExistence type="predicted"/>
<gene>
    <name evidence="2" type="ORF">GO988_11775</name>
</gene>
<feature type="region of interest" description="Disordered" evidence="1">
    <location>
        <begin position="127"/>
        <end position="150"/>
    </location>
</feature>
<feature type="compositionally biased region" description="Low complexity" evidence="1">
    <location>
        <begin position="133"/>
        <end position="150"/>
    </location>
</feature>
<comment type="caution">
    <text evidence="2">The sequence shown here is derived from an EMBL/GenBank/DDBJ whole genome shotgun (WGS) entry which is preliminary data.</text>
</comment>
<evidence type="ECO:0000256" key="1">
    <source>
        <dbReference type="SAM" id="MobiDB-lite"/>
    </source>
</evidence>
<evidence type="ECO:0000313" key="3">
    <source>
        <dbReference type="Proteomes" id="UP000441336"/>
    </source>
</evidence>
<organism evidence="2 3">
    <name type="scientific">Hymenobacter ginkgonis</name>
    <dbReference type="NCBI Taxonomy" id="2682976"/>
    <lineage>
        <taxon>Bacteria</taxon>
        <taxon>Pseudomonadati</taxon>
        <taxon>Bacteroidota</taxon>
        <taxon>Cytophagia</taxon>
        <taxon>Cytophagales</taxon>
        <taxon>Hymenobacteraceae</taxon>
        <taxon>Hymenobacter</taxon>
    </lineage>
</organism>
<keyword evidence="3" id="KW-1185">Reference proteome</keyword>
<dbReference type="RefSeq" id="WP_157565614.1">
    <property type="nucleotide sequence ID" value="NZ_WQKZ01000003.1"/>
</dbReference>
<reference evidence="2 3" key="1">
    <citation type="submission" date="2019-12" db="EMBL/GenBank/DDBJ databases">
        <title>Hymenobacter sp. HMF4947 Genome sequencing and assembly.</title>
        <authorList>
            <person name="Kang H."/>
            <person name="Cha I."/>
            <person name="Kim H."/>
            <person name="Joh K."/>
        </authorList>
    </citation>
    <scope>NUCLEOTIDE SEQUENCE [LARGE SCALE GENOMIC DNA]</scope>
    <source>
        <strain evidence="2 3">HMF4947</strain>
    </source>
</reference>
<dbReference type="Proteomes" id="UP000441336">
    <property type="component" value="Unassembled WGS sequence"/>
</dbReference>